<dbReference type="Proteomes" id="UP000189055">
    <property type="component" value="Plasmid pAC1084_1"/>
</dbReference>
<dbReference type="EMBL" id="CP014688">
    <property type="protein sequence ID" value="AQT06270.1"/>
    <property type="molecule type" value="Genomic_DNA"/>
</dbReference>
<dbReference type="AlphaFoldDB" id="A0A1U9LJ03"/>
<organism evidence="1 2">
    <name type="scientific">Acetobacter persici</name>
    <dbReference type="NCBI Taxonomy" id="1076596"/>
    <lineage>
        <taxon>Bacteria</taxon>
        <taxon>Pseudomonadati</taxon>
        <taxon>Pseudomonadota</taxon>
        <taxon>Alphaproteobacteria</taxon>
        <taxon>Acetobacterales</taxon>
        <taxon>Acetobacteraceae</taxon>
        <taxon>Acetobacter</taxon>
    </lineage>
</organism>
<keyword evidence="1" id="KW-0614">Plasmid</keyword>
<accession>A0A1U9LJ03</accession>
<sequence>MKAAIVDPVFDGVSLVPSQQGLCPDDLLTSPLRGGRTGEDMPIKAFKFTGALAAIQASKLVDAGASFLAGLDPQSATEADIQAAENHYTQALTKRAEARKAYDEANAVSAEDKTAYDREVAGLKTLAEKASKAEDAQEKTRLSGKVDAFEAELASKKWKVQSLIAATVAKNKSWTRMTRLSLRLYRSFKPFGIAGSELLTA</sequence>
<gene>
    <name evidence="1" type="ORF">A0U91_14685</name>
</gene>
<reference evidence="1 2" key="1">
    <citation type="submission" date="2016-03" db="EMBL/GenBank/DDBJ databases">
        <title>Acetic acid bacteria sequencing.</title>
        <authorList>
            <person name="Brandt J."/>
            <person name="Jakob F."/>
            <person name="Vogel R.F."/>
        </authorList>
    </citation>
    <scope>NUCLEOTIDE SEQUENCE [LARGE SCALE GENOMIC DNA]</scope>
    <source>
        <strain evidence="1 2">TMW2.1084</strain>
        <plasmid evidence="2">pac1084_1</plasmid>
    </source>
</reference>
<geneLocation type="plasmid" evidence="2">
    <name>pac1084_1</name>
</geneLocation>
<evidence type="ECO:0000313" key="1">
    <source>
        <dbReference type="EMBL" id="AQT06270.1"/>
    </source>
</evidence>
<protein>
    <submittedName>
        <fullName evidence="1">Uncharacterized protein</fullName>
    </submittedName>
</protein>
<proteinExistence type="predicted"/>
<dbReference type="KEGG" id="aper:A0U91_14685"/>
<dbReference type="RefSeq" id="WP_077931902.1">
    <property type="nucleotide sequence ID" value="NZ_CP014688.1"/>
</dbReference>
<name>A0A1U9LJ03_9PROT</name>
<evidence type="ECO:0000313" key="2">
    <source>
        <dbReference type="Proteomes" id="UP000189055"/>
    </source>
</evidence>